<dbReference type="GO" id="GO:0016020">
    <property type="term" value="C:membrane"/>
    <property type="evidence" value="ECO:0007669"/>
    <property type="project" value="InterPro"/>
</dbReference>
<keyword evidence="4" id="KW-1185">Reference proteome</keyword>
<evidence type="ECO:0000313" key="3">
    <source>
        <dbReference type="EMBL" id="KAK8764834.1"/>
    </source>
</evidence>
<evidence type="ECO:0000256" key="1">
    <source>
        <dbReference type="SAM" id="Phobius"/>
    </source>
</evidence>
<dbReference type="InterPro" id="IPR036734">
    <property type="entry name" value="Neur_chan_lig-bd_sf"/>
</dbReference>
<feature type="domain" description="Neurotransmitter-gated ion-channel ligand-binding" evidence="2">
    <location>
        <begin position="26"/>
        <end position="119"/>
    </location>
</feature>
<evidence type="ECO:0000313" key="4">
    <source>
        <dbReference type="Proteomes" id="UP001321473"/>
    </source>
</evidence>
<comment type="caution">
    <text evidence="3">The sequence shown here is derived from an EMBL/GenBank/DDBJ whole genome shotgun (WGS) entry which is preliminary data.</text>
</comment>
<gene>
    <name evidence="3" type="ORF">V5799_032557</name>
</gene>
<dbReference type="EMBL" id="JARKHS020028014">
    <property type="protein sequence ID" value="KAK8764834.1"/>
    <property type="molecule type" value="Genomic_DNA"/>
</dbReference>
<reference evidence="3 4" key="1">
    <citation type="journal article" date="2023" name="Arcadia Sci">
        <title>De novo assembly of a long-read Amblyomma americanum tick genome.</title>
        <authorList>
            <person name="Chou S."/>
            <person name="Poskanzer K.E."/>
            <person name="Rollins M."/>
            <person name="Thuy-Boun P.S."/>
        </authorList>
    </citation>
    <scope>NUCLEOTIDE SEQUENCE [LARGE SCALE GENOMIC DNA]</scope>
    <source>
        <strain evidence="3">F_SG_1</strain>
        <tissue evidence="3">Salivary glands</tissue>
    </source>
</reference>
<dbReference type="Proteomes" id="UP001321473">
    <property type="component" value="Unassembled WGS sequence"/>
</dbReference>
<dbReference type="AlphaFoldDB" id="A0AAQ4DQU4"/>
<dbReference type="InterPro" id="IPR006202">
    <property type="entry name" value="Neur_chan_lig-bd"/>
</dbReference>
<dbReference type="SUPFAM" id="SSF63712">
    <property type="entry name" value="Nicotinic receptor ligand binding domain-like"/>
    <property type="match status" value="1"/>
</dbReference>
<evidence type="ECO:0000259" key="2">
    <source>
        <dbReference type="Pfam" id="PF02931"/>
    </source>
</evidence>
<feature type="transmembrane region" description="Helical" evidence="1">
    <location>
        <begin position="170"/>
        <end position="191"/>
    </location>
</feature>
<dbReference type="GO" id="GO:0005230">
    <property type="term" value="F:extracellular ligand-gated monoatomic ion channel activity"/>
    <property type="evidence" value="ECO:0007669"/>
    <property type="project" value="InterPro"/>
</dbReference>
<sequence>MRRCRGGSYAYANLTVDEVTTKVVVLGSGYKKYVAPSQAGEPAQVYLDMSLMNVDPLSGAENEFGLLALVRLRWRDPRLNLSFFRKNSFLALPSYLEDEIWTPRLAFLDASENQRAWSAQKLAEDIAASDASRRSSDQVYVADGYRLTHEAETQTPPDVGLDEALHDRRAWLVFFFGFPLVTLVYWAYYLAASH</sequence>
<organism evidence="3 4">
    <name type="scientific">Amblyomma americanum</name>
    <name type="common">Lone star tick</name>
    <dbReference type="NCBI Taxonomy" id="6943"/>
    <lineage>
        <taxon>Eukaryota</taxon>
        <taxon>Metazoa</taxon>
        <taxon>Ecdysozoa</taxon>
        <taxon>Arthropoda</taxon>
        <taxon>Chelicerata</taxon>
        <taxon>Arachnida</taxon>
        <taxon>Acari</taxon>
        <taxon>Parasitiformes</taxon>
        <taxon>Ixodida</taxon>
        <taxon>Ixodoidea</taxon>
        <taxon>Ixodidae</taxon>
        <taxon>Amblyomminae</taxon>
        <taxon>Amblyomma</taxon>
    </lineage>
</organism>
<dbReference type="Gene3D" id="2.70.170.10">
    <property type="entry name" value="Neurotransmitter-gated ion-channel ligand-binding domain"/>
    <property type="match status" value="1"/>
</dbReference>
<keyword evidence="1" id="KW-0812">Transmembrane</keyword>
<protein>
    <recommendedName>
        <fullName evidence="2">Neurotransmitter-gated ion-channel ligand-binding domain-containing protein</fullName>
    </recommendedName>
</protein>
<accession>A0AAQ4DQU4</accession>
<name>A0AAQ4DQU4_AMBAM</name>
<keyword evidence="1" id="KW-0472">Membrane</keyword>
<keyword evidence="1" id="KW-1133">Transmembrane helix</keyword>
<proteinExistence type="predicted"/>
<dbReference type="Pfam" id="PF02931">
    <property type="entry name" value="Neur_chan_LBD"/>
    <property type="match status" value="1"/>
</dbReference>